<dbReference type="Pfam" id="PF13432">
    <property type="entry name" value="TPR_16"/>
    <property type="match status" value="1"/>
</dbReference>
<evidence type="ECO:0000313" key="5">
    <source>
        <dbReference type="Proteomes" id="UP000317243"/>
    </source>
</evidence>
<feature type="transmembrane region" description="Helical" evidence="2">
    <location>
        <begin position="20"/>
        <end position="41"/>
    </location>
</feature>
<dbReference type="Pfam" id="PF07593">
    <property type="entry name" value="UnbV_ASPIC"/>
    <property type="match status" value="1"/>
</dbReference>
<dbReference type="SUPFAM" id="SSF48452">
    <property type="entry name" value="TPR-like"/>
    <property type="match status" value="1"/>
</dbReference>
<dbReference type="Pfam" id="PF13517">
    <property type="entry name" value="FG-GAP_3"/>
    <property type="match status" value="2"/>
</dbReference>
<dbReference type="InterPro" id="IPR011519">
    <property type="entry name" value="UnbV_ASPIC"/>
</dbReference>
<reference evidence="4 5" key="1">
    <citation type="submission" date="2019-02" db="EMBL/GenBank/DDBJ databases">
        <title>Deep-cultivation of Planctomycetes and their phenomic and genomic characterization uncovers novel biology.</title>
        <authorList>
            <person name="Wiegand S."/>
            <person name="Jogler M."/>
            <person name="Boedeker C."/>
            <person name="Pinto D."/>
            <person name="Vollmers J."/>
            <person name="Rivas-Marin E."/>
            <person name="Kohn T."/>
            <person name="Peeters S.H."/>
            <person name="Heuer A."/>
            <person name="Rast P."/>
            <person name="Oberbeckmann S."/>
            <person name="Bunk B."/>
            <person name="Jeske O."/>
            <person name="Meyerdierks A."/>
            <person name="Storesund J.E."/>
            <person name="Kallscheuer N."/>
            <person name="Luecker S."/>
            <person name="Lage O.M."/>
            <person name="Pohl T."/>
            <person name="Merkel B.J."/>
            <person name="Hornburger P."/>
            <person name="Mueller R.-W."/>
            <person name="Bruemmer F."/>
            <person name="Labrenz M."/>
            <person name="Spormann A.M."/>
            <person name="Op Den Camp H."/>
            <person name="Overmann J."/>
            <person name="Amann R."/>
            <person name="Jetten M.S.M."/>
            <person name="Mascher T."/>
            <person name="Medema M.H."/>
            <person name="Devos D.P."/>
            <person name="Kaster A.-K."/>
            <person name="Ovreas L."/>
            <person name="Rohde M."/>
            <person name="Galperin M.Y."/>
            <person name="Jogler C."/>
        </authorList>
    </citation>
    <scope>NUCLEOTIDE SEQUENCE [LARGE SCALE GENOMIC DNA]</scope>
    <source>
        <strain evidence="4 5">KOR42</strain>
    </source>
</reference>
<dbReference type="Proteomes" id="UP000317243">
    <property type="component" value="Unassembled WGS sequence"/>
</dbReference>
<name>A0A5C5X5M2_9PLAN</name>
<keyword evidence="2" id="KW-1133">Transmembrane helix</keyword>
<protein>
    <submittedName>
        <fullName evidence="4">FG-GAP repeat protein</fullName>
    </submittedName>
</protein>
<dbReference type="Gene3D" id="1.25.40.10">
    <property type="entry name" value="Tetratricopeptide repeat domain"/>
    <property type="match status" value="1"/>
</dbReference>
<evidence type="ECO:0000259" key="3">
    <source>
        <dbReference type="Pfam" id="PF07593"/>
    </source>
</evidence>
<keyword evidence="1" id="KW-0732">Signal</keyword>
<dbReference type="EMBL" id="SIHI01000001">
    <property type="protein sequence ID" value="TWT58407.1"/>
    <property type="molecule type" value="Genomic_DNA"/>
</dbReference>
<evidence type="ECO:0000313" key="4">
    <source>
        <dbReference type="EMBL" id="TWT58407.1"/>
    </source>
</evidence>
<dbReference type="InterPro" id="IPR027039">
    <property type="entry name" value="Crtac1"/>
</dbReference>
<dbReference type="InterPro" id="IPR011990">
    <property type="entry name" value="TPR-like_helical_dom_sf"/>
</dbReference>
<dbReference type="AlphaFoldDB" id="A0A5C5X5M2"/>
<dbReference type="Gene3D" id="2.130.10.130">
    <property type="entry name" value="Integrin alpha, N-terminal"/>
    <property type="match status" value="1"/>
</dbReference>
<comment type="caution">
    <text evidence="4">The sequence shown here is derived from an EMBL/GenBank/DDBJ whole genome shotgun (WGS) entry which is preliminary data.</text>
</comment>
<dbReference type="PANTHER" id="PTHR16026:SF0">
    <property type="entry name" value="CARTILAGE ACIDIC PROTEIN 1"/>
    <property type="match status" value="1"/>
</dbReference>
<accession>A0A5C5X5M2</accession>
<keyword evidence="2" id="KW-0472">Membrane</keyword>
<dbReference type="SUPFAM" id="SSF69318">
    <property type="entry name" value="Integrin alpha N-terminal domain"/>
    <property type="match status" value="1"/>
</dbReference>
<feature type="domain" description="ASPIC/UnbV" evidence="3">
    <location>
        <begin position="903"/>
        <end position="969"/>
    </location>
</feature>
<organism evidence="4 5">
    <name type="scientific">Thalassoglobus neptunius</name>
    <dbReference type="NCBI Taxonomy" id="1938619"/>
    <lineage>
        <taxon>Bacteria</taxon>
        <taxon>Pseudomonadati</taxon>
        <taxon>Planctomycetota</taxon>
        <taxon>Planctomycetia</taxon>
        <taxon>Planctomycetales</taxon>
        <taxon>Planctomycetaceae</taxon>
        <taxon>Thalassoglobus</taxon>
    </lineage>
</organism>
<keyword evidence="5" id="KW-1185">Reference proteome</keyword>
<dbReference type="PANTHER" id="PTHR16026">
    <property type="entry name" value="CARTILAGE ACIDIC PROTEIN 1"/>
    <property type="match status" value="1"/>
</dbReference>
<proteinExistence type="predicted"/>
<sequence length="991" mass="108969">MTINAFEMQTQMTSNRFYLLMRISLFLIGLFAIAVISVVMFTRTYSLDRAQQAFRNKDFPKAQRLTEQLLKASPENQIAQALLAASLFEQGRSQAALTQLSPGSESQTLPYLDVVRSEVLVKLGRLDEAQEILESLLERQQLNQSGGFLLLQIYQRQSRSFEAFQLARRLHQGRFINSKTLVSAVGLGEMTEDTRLVSMSIESQPDGQLVNRLSLAHDALQRSLPESALDLFRNVAADHPELGDAQGRIGQLVLELRPHEFPTWHAALPVACADHPEVWMARGLGCEAVGEIEQSRYCYTRVLSRQPRHLRATERLAELLGNYPNPGLVSEAEERARILRQLSGLLSEFQSRFDQQTVKAIQQSLRQLGDPLLAILWERAKPWSDEAVDWISLNPSVLLLKISSDPKGPFVESLRNSFVLQNEIDWLKTFAPLADLQGDQPQRPVEIRFENVAEEAGINLTYDNGSRSPNPLSHLVETTGGGVAVIDLDADGWPDLALAQGNDWRNSDLETQRVDRLFRNLGNGRFADVTSQTGLASAGYTQGITAADFNCDGLMDLYICTLRGNHLFENLGDGTFADVTELSQTAGDDWSISAGFGDLSGDGLPDLYVVNYLDRDSVLRGSCVSQGSPRACPPTAFAAAGDVFYLNLGDGRFRDVTNLAGFDGQDGKGMGLIIADIDESQSLDLFVANDTTPNFFYERAEITDSGIPKYQENGVLAGVATDGAGRTQSSMGIATGDVNGDEQLDLFVTNFYGESNTLYSQSSESGFADETSAFGLREQSLPVLGFGTQFLDADLDGDLDLFIANGHIDWSFATGEPDRMTAQFFENTGGGVFHRLSSETLGAYFQKPGFARAVATVDFNRDGLRDVAVTHIDDPFALLENRSTKLGNWFRIRLIGTRSDRNAVGTTIKAHFDEQTLTACVTSGDGYACSNEKTIQLGLSDAERIERLVVRWPGGLVQEFADVSGNQEWICVEGQPVLLSSDSGTTERPVE</sequence>
<dbReference type="RefSeq" id="WP_146508777.1">
    <property type="nucleotide sequence ID" value="NZ_SIHI01000001.1"/>
</dbReference>
<dbReference type="InterPro" id="IPR028994">
    <property type="entry name" value="Integrin_alpha_N"/>
</dbReference>
<keyword evidence="2" id="KW-0812">Transmembrane</keyword>
<dbReference type="InterPro" id="IPR013517">
    <property type="entry name" value="FG-GAP"/>
</dbReference>
<evidence type="ECO:0000256" key="2">
    <source>
        <dbReference type="SAM" id="Phobius"/>
    </source>
</evidence>
<evidence type="ECO:0000256" key="1">
    <source>
        <dbReference type="ARBA" id="ARBA00022729"/>
    </source>
</evidence>
<gene>
    <name evidence="4" type="ORF">KOR42_17810</name>
</gene>
<dbReference type="OrthoDB" id="5287961at2"/>